<dbReference type="InterPro" id="IPR037066">
    <property type="entry name" value="Plug_dom_sf"/>
</dbReference>
<dbReference type="PROSITE" id="PS01156">
    <property type="entry name" value="TONB_DEPENDENT_REC_2"/>
    <property type="match status" value="1"/>
</dbReference>
<dbReference type="GO" id="GO:0009279">
    <property type="term" value="C:cell outer membrane"/>
    <property type="evidence" value="ECO:0007669"/>
    <property type="project" value="UniProtKB-SubCell"/>
</dbReference>
<keyword evidence="8 12" id="KW-0798">TonB box</keyword>
<comment type="similarity">
    <text evidence="12">Belongs to the TonB-dependent receptor family. BtuB (TC 1.B.14.3.1) subfamily.</text>
</comment>
<keyword evidence="4 12" id="KW-0812">Transmembrane</keyword>
<keyword evidence="5 12" id="KW-0732">Signal</keyword>
<evidence type="ECO:0000259" key="15">
    <source>
        <dbReference type="Pfam" id="PF00593"/>
    </source>
</evidence>
<evidence type="ECO:0000256" key="5">
    <source>
        <dbReference type="ARBA" id="ARBA00022729"/>
    </source>
</evidence>
<dbReference type="NCBIfam" id="NF007926">
    <property type="entry name" value="PRK10641.1"/>
    <property type="match status" value="1"/>
</dbReference>
<evidence type="ECO:0000256" key="4">
    <source>
        <dbReference type="ARBA" id="ARBA00022692"/>
    </source>
</evidence>
<keyword evidence="7 12" id="KW-0406">Ion transport</keyword>
<dbReference type="Pfam" id="PF07715">
    <property type="entry name" value="Plug"/>
    <property type="match status" value="1"/>
</dbReference>
<feature type="binding site" evidence="12">
    <location>
        <position position="225"/>
    </location>
    <ligand>
        <name>Ca(2+)</name>
        <dbReference type="ChEBI" id="CHEBI:29108"/>
        <label>1</label>
    </ligand>
</feature>
<keyword evidence="12" id="KW-0479">Metal-binding</keyword>
<feature type="binding site" evidence="12">
    <location>
        <position position="323"/>
    </location>
    <ligand>
        <name>cyanocob(III)alamin</name>
        <dbReference type="ChEBI" id="CHEBI:17439"/>
    </ligand>
</feature>
<feature type="binding site" evidence="12">
    <location>
        <position position="223"/>
    </location>
    <ligand>
        <name>Ca(2+)</name>
        <dbReference type="ChEBI" id="CHEBI:29108"/>
        <label>1</label>
    </ligand>
</feature>
<evidence type="ECO:0000256" key="8">
    <source>
        <dbReference type="ARBA" id="ARBA00023077"/>
    </source>
</evidence>
<dbReference type="GO" id="GO:0015420">
    <property type="term" value="F:ABC-type vitamin B12 transporter activity"/>
    <property type="evidence" value="ECO:0007669"/>
    <property type="project" value="InterPro"/>
</dbReference>
<keyword evidence="6 12" id="KW-0106">Calcium</keyword>
<dbReference type="GO" id="GO:0015288">
    <property type="term" value="F:porin activity"/>
    <property type="evidence" value="ECO:0007669"/>
    <property type="project" value="UniProtKB-KW"/>
</dbReference>
<evidence type="ECO:0000256" key="11">
    <source>
        <dbReference type="ARBA" id="ARBA00023237"/>
    </source>
</evidence>
<evidence type="ECO:0000256" key="9">
    <source>
        <dbReference type="ARBA" id="ARBA00023114"/>
    </source>
</evidence>
<dbReference type="InterPro" id="IPR000531">
    <property type="entry name" value="Beta-barrel_TonB"/>
</dbReference>
<dbReference type="Gene3D" id="2.170.130.10">
    <property type="entry name" value="TonB-dependent receptor, plug domain"/>
    <property type="match status" value="1"/>
</dbReference>
<dbReference type="NCBIfam" id="TIGR01779">
    <property type="entry name" value="TonB-B12"/>
    <property type="match status" value="1"/>
</dbReference>
<evidence type="ECO:0000313" key="18">
    <source>
        <dbReference type="Proteomes" id="UP000038204"/>
    </source>
</evidence>
<feature type="binding site" evidence="12">
    <location>
        <position position="225"/>
    </location>
    <ligand>
        <name>Ca(2+)</name>
        <dbReference type="ChEBI" id="CHEBI:29108"/>
        <label>2</label>
    </ligand>
</feature>
<protein>
    <recommendedName>
        <fullName evidence="12">Vitamin B12 transporter BtuB</fullName>
    </recommendedName>
    <alternativeName>
        <fullName evidence="12">Cobalamin receptor</fullName>
    </alternativeName>
    <alternativeName>
        <fullName evidence="12">Outer membrane cobalamin translocator</fullName>
    </alternativeName>
</protein>
<dbReference type="HAMAP" id="MF_01531">
    <property type="entry name" value="BtuB"/>
    <property type="match status" value="1"/>
</dbReference>
<dbReference type="GO" id="GO:0046930">
    <property type="term" value="C:pore complex"/>
    <property type="evidence" value="ECO:0007669"/>
    <property type="project" value="UniProtKB-KW"/>
</dbReference>
<dbReference type="InterPro" id="IPR010917">
    <property type="entry name" value="TonB_rcpt_CS"/>
</dbReference>
<feature type="binding site" evidence="12">
    <location>
        <position position="227"/>
    </location>
    <ligand>
        <name>Ca(2+)</name>
        <dbReference type="ChEBI" id="CHEBI:29108"/>
        <label>2</label>
    </ligand>
</feature>
<dbReference type="FunFam" id="2.170.130.10:FF:000002">
    <property type="entry name" value="Vitamin B12 transporter BtuB"/>
    <property type="match status" value="1"/>
</dbReference>
<keyword evidence="2 12" id="KW-0813">Transport</keyword>
<feature type="binding site" evidence="12">
    <location>
        <position position="227"/>
    </location>
    <ligand>
        <name>Ca(2+)</name>
        <dbReference type="ChEBI" id="CHEBI:29108"/>
        <label>1</label>
    </ligand>
</feature>
<feature type="short sequence motif" description="TonB C-terminal box" evidence="12 14">
    <location>
        <begin position="614"/>
        <end position="631"/>
    </location>
</feature>
<sequence length="631" mass="70508" precursor="true">MIIKNTMTIKKYTLLTALSVTAFSGWAQGNNTTDNNNEMVVTANRFPQPKSSVLAPVDVVTRADIDRWQSTNINDVLRRLPGVDIAQDGGMGQRSSLFIRGTNSSHVLVLIDGVRLNQAGITGASDLSQIPISLVQRIEYIRGPRSAVYGSDAIGGVINILTGRDKPGTTLSAGLGSNGYQTYDGSTQQKLGEDTTVTLAGNYTYSKGYDVVAGMPGAGGPRQPDRDGFMGKMLWAGLEHQFNEQFNGFARVYGFDNRSDYDGYTNYSNPLALIDTRKLSSRTYDTGLRYKNGIYASQFIASYNRTKDYNYSPLFGQHDITASLDEAEQYNLQWGNTFQLTNGMISAGADWQEQRTERKSSNQNTTADFTQHNTGIYLTGQQQISDVTLEGAVRSDDNSQFGWHSTWQTSAGWEFIDGYRLIGSYGTAYKAPNLMQLYSAYGGNANLKPEESKQWEGGVEGLTGPLTWRLSAYRNDIDQLIDYSNLTNGYFNINKATIKGVEWTGSFDTGPLSHQVTLEYLDPRNADTHEILVRRAKQQVKYQLDWQVADLDWSVTYQYLGQRYDKDYSTYPEETVELGGVSLWDLAVSYPVTSHLTVRGRIANLFDKDYEMVYGYQTPGREYYFTGSYNF</sequence>
<dbReference type="Pfam" id="PF00593">
    <property type="entry name" value="TonB_dep_Rec_b-barrel"/>
    <property type="match status" value="1"/>
</dbReference>
<feature type="binding site" evidence="12">
    <location>
        <position position="262"/>
    </location>
    <ligand>
        <name>Ca(2+)</name>
        <dbReference type="ChEBI" id="CHEBI:29108"/>
        <label>2</label>
    </ligand>
</feature>
<feature type="signal peptide" evidence="12">
    <location>
        <begin position="1"/>
        <end position="27"/>
    </location>
</feature>
<accession>A0A0T9RA27</accession>
<organism evidence="17 18">
    <name type="scientific">Yersinia similis</name>
    <dbReference type="NCBI Taxonomy" id="367190"/>
    <lineage>
        <taxon>Bacteria</taxon>
        <taxon>Pseudomonadati</taxon>
        <taxon>Pseudomonadota</taxon>
        <taxon>Gammaproteobacteria</taxon>
        <taxon>Enterobacterales</taxon>
        <taxon>Yersiniaceae</taxon>
        <taxon>Yersinia</taxon>
    </lineage>
</organism>
<keyword evidence="3 12" id="KW-1134">Transmembrane beta strand</keyword>
<comment type="function">
    <text evidence="12">Involved in the active translocation of vitamin B12 (cyanocobalamin) across the outer membrane to the periplasmic space. It derives its energy for transport by interacting with the trans-periplasmic membrane protein TonB.</text>
</comment>
<dbReference type="InterPro" id="IPR012910">
    <property type="entry name" value="Plug_dom"/>
</dbReference>
<dbReference type="GO" id="GO:0006811">
    <property type="term" value="P:monoatomic ion transport"/>
    <property type="evidence" value="ECO:0007669"/>
    <property type="project" value="UniProtKB-KW"/>
</dbReference>
<feature type="binding site" evidence="12">
    <location>
        <position position="261"/>
    </location>
    <ligand>
        <name>Ca(2+)</name>
        <dbReference type="ChEBI" id="CHEBI:29108"/>
        <label>2</label>
    </ligand>
</feature>
<comment type="subcellular location">
    <subcellularLocation>
        <location evidence="1 12 13">Cell outer membrane</location>
        <topology evidence="1 12 13">Multi-pass membrane protein</topology>
    </subcellularLocation>
</comment>
<feature type="chain" id="PRO_5008996380" description="Vitamin B12 transporter BtuB" evidence="12">
    <location>
        <begin position="28"/>
        <end position="631"/>
    </location>
</feature>
<keyword evidence="10 12" id="KW-0472">Membrane</keyword>
<feature type="domain" description="TonB-dependent receptor-like beta-barrel" evidence="15">
    <location>
        <begin position="248"/>
        <end position="605"/>
    </location>
</feature>
<dbReference type="AlphaFoldDB" id="A0A0T9RA27"/>
<gene>
    <name evidence="12 17" type="primary">btuB</name>
    <name evidence="17" type="ORF">ERS008667_03621</name>
</gene>
<evidence type="ECO:0000256" key="14">
    <source>
        <dbReference type="PROSITE-ProRule" id="PRU10144"/>
    </source>
</evidence>
<feature type="binding site" evidence="12">
    <location>
        <position position="263"/>
    </location>
    <ligand>
        <name>cyanocob(III)alamin</name>
        <dbReference type="ChEBI" id="CHEBI:17439"/>
    </ligand>
</feature>
<keyword evidence="11 12" id="KW-0998">Cell outer membrane</keyword>
<dbReference type="InterPro" id="IPR036942">
    <property type="entry name" value="Beta-barrel_TonB_sf"/>
</dbReference>
<keyword evidence="9 12" id="KW-0626">Porin</keyword>
<feature type="domain" description="TonB-dependent receptor plug" evidence="16">
    <location>
        <begin position="50"/>
        <end position="157"/>
    </location>
</feature>
<feature type="binding site" evidence="12">
    <location>
        <position position="275"/>
    </location>
    <ligand>
        <name>Ca(2+)</name>
        <dbReference type="ChEBI" id="CHEBI:29108"/>
        <label>2</label>
    </ligand>
</feature>
<proteinExistence type="inferred from homology"/>
<feature type="short sequence motif" description="TonB box" evidence="12">
    <location>
        <begin position="37"/>
        <end position="44"/>
    </location>
</feature>
<evidence type="ECO:0000256" key="13">
    <source>
        <dbReference type="PROSITE-ProRule" id="PRU01360"/>
    </source>
</evidence>
<comment type="caution">
    <text evidence="12">Lacks conserved residue(s) required for the propagation of feature annotation.</text>
</comment>
<evidence type="ECO:0000256" key="2">
    <source>
        <dbReference type="ARBA" id="ARBA00022448"/>
    </source>
</evidence>
<evidence type="ECO:0000259" key="16">
    <source>
        <dbReference type="Pfam" id="PF07715"/>
    </source>
</evidence>
<evidence type="ECO:0000256" key="7">
    <source>
        <dbReference type="ARBA" id="ARBA00023065"/>
    </source>
</evidence>
<evidence type="ECO:0000256" key="6">
    <source>
        <dbReference type="ARBA" id="ARBA00022837"/>
    </source>
</evidence>
<dbReference type="SUPFAM" id="SSF56935">
    <property type="entry name" value="Porins"/>
    <property type="match status" value="1"/>
</dbReference>
<reference evidence="17 18" key="1">
    <citation type="submission" date="2015-03" db="EMBL/GenBank/DDBJ databases">
        <authorList>
            <person name="Murphy D."/>
        </authorList>
    </citation>
    <scope>NUCLEOTIDE SEQUENCE [LARGE SCALE GENOMIC DNA]</scope>
    <source>
        <strain evidence="17 18">Y233</strain>
    </source>
</reference>
<feature type="binding site" evidence="12">
    <location>
        <position position="210"/>
    </location>
    <ligand>
        <name>Ca(2+)</name>
        <dbReference type="ChEBI" id="CHEBI:29108"/>
        <label>1</label>
    </ligand>
</feature>
<dbReference type="CDD" id="cd01347">
    <property type="entry name" value="ligand_gated_channel"/>
    <property type="match status" value="1"/>
</dbReference>
<dbReference type="PANTHER" id="PTHR30069:SF53">
    <property type="entry name" value="COLICIN I RECEPTOR-RELATED"/>
    <property type="match status" value="1"/>
</dbReference>
<evidence type="ECO:0000256" key="3">
    <source>
        <dbReference type="ARBA" id="ARBA00022452"/>
    </source>
</evidence>
<dbReference type="GO" id="GO:0046872">
    <property type="term" value="F:metal ion binding"/>
    <property type="evidence" value="ECO:0007669"/>
    <property type="project" value="UniProtKB-KW"/>
</dbReference>
<evidence type="ECO:0000256" key="12">
    <source>
        <dbReference type="HAMAP-Rule" id="MF_01531"/>
    </source>
</evidence>
<dbReference type="InterPro" id="IPR039426">
    <property type="entry name" value="TonB-dep_rcpt-like"/>
</dbReference>
<feature type="binding site" evidence="12">
    <location>
        <position position="534"/>
    </location>
    <ligand>
        <name>cyanocob(III)alamin</name>
        <dbReference type="ChEBI" id="CHEBI:17439"/>
    </ligand>
</feature>
<evidence type="ECO:0000256" key="10">
    <source>
        <dbReference type="ARBA" id="ARBA00023136"/>
    </source>
</evidence>
<dbReference type="InterPro" id="IPR010101">
    <property type="entry name" value="B12_transptr_BtuB"/>
</dbReference>
<feature type="binding site" evidence="12">
    <location>
        <position position="103"/>
    </location>
    <ligand>
        <name>cyanocob(III)alamin</name>
        <dbReference type="ChEBI" id="CHEBI:17439"/>
    </ligand>
</feature>
<feature type="binding site" evidence="12">
    <location>
        <position position="96"/>
    </location>
    <ligand>
        <name>cyanocob(III)alamin</name>
        <dbReference type="ChEBI" id="CHEBI:17439"/>
    </ligand>
</feature>
<name>A0A0T9RA27_9GAMM</name>
<dbReference type="PANTHER" id="PTHR30069">
    <property type="entry name" value="TONB-DEPENDENT OUTER MEMBRANE RECEPTOR"/>
    <property type="match status" value="1"/>
</dbReference>
<feature type="binding site" evidence="12">
    <location>
        <begin position="121"/>
        <end position="122"/>
    </location>
    <ligand>
        <name>cyanocob(III)alamin</name>
        <dbReference type="ChEBI" id="CHEBI:17439"/>
    </ligand>
</feature>
<feature type="binding site" evidence="12">
    <location>
        <position position="262"/>
    </location>
    <ligand>
        <name>Ca(2+)</name>
        <dbReference type="ChEBI" id="CHEBI:29108"/>
        <label>1</label>
    </ligand>
</feature>
<dbReference type="EMBL" id="CQBK01000034">
    <property type="protein sequence ID" value="CNI51663.1"/>
    <property type="molecule type" value="Genomic_DNA"/>
</dbReference>
<dbReference type="Gene3D" id="2.40.170.20">
    <property type="entry name" value="TonB-dependent receptor, beta-barrel domain"/>
    <property type="match status" value="1"/>
</dbReference>
<dbReference type="Proteomes" id="UP000038204">
    <property type="component" value="Unassembled WGS sequence"/>
</dbReference>
<dbReference type="PROSITE" id="PS52016">
    <property type="entry name" value="TONB_DEPENDENT_REC_3"/>
    <property type="match status" value="1"/>
</dbReference>
<evidence type="ECO:0000256" key="1">
    <source>
        <dbReference type="ARBA" id="ARBA00004571"/>
    </source>
</evidence>
<evidence type="ECO:0000313" key="17">
    <source>
        <dbReference type="EMBL" id="CNI51663.1"/>
    </source>
</evidence>